<feature type="compositionally biased region" description="Basic residues" evidence="1">
    <location>
        <begin position="108"/>
        <end position="117"/>
    </location>
</feature>
<name>D7FZH7_ECTSI</name>
<accession>D7FZH7</accession>
<keyword evidence="2" id="KW-0732">Signal</keyword>
<evidence type="ECO:0000313" key="3">
    <source>
        <dbReference type="EMBL" id="CBJ49287.1"/>
    </source>
</evidence>
<evidence type="ECO:0000313" key="4">
    <source>
        <dbReference type="Proteomes" id="UP000002630"/>
    </source>
</evidence>
<dbReference type="Proteomes" id="UP000002630">
    <property type="component" value="Linkage Group LG24"/>
</dbReference>
<dbReference type="OrthoDB" id="10348598at2759"/>
<gene>
    <name evidence="3" type="ORF">Esi_0371_0019</name>
</gene>
<sequence>MKNHAFGTALVSLLAAAVTKGDAARRSSRLAFTFTAPAPTPRCLSNSISSNRLGCRPCSKSQPATRPGGWPRVGTRRRVANVAVLGLADDGATGPGLGETSLPDGTSRGRRQRHRPRPSGGGKRGGWFNRAAGVGGAGQAVRCAKLGAASVPSDFGGTEEAEDRCIRRLDLAVRRVFADYYSCTDVRETTESLGVFLKEATAALELDCSTSRSGSVFPAHLASRLKARLLQTADRLNYHLDGDKPMVLYRLWNRGRPIDVYDRDLLNCPRWIELVAETKRQMDNPPVVVEGEIGTICYPSGDIFEGHVDSLIRTAKAGEVPLAAASYPPQNARPFVDAELSSSADATASSRGLEGSSSGGDGGGAVTQDVRTVSGLVSLTIACLEEGMSDEATILQRHLQSPDFGHPLLRLASPSGNEPDHPHLPDDPEMNPELLRAEEELTEEHLALGERGAKELMHDRRRAQLDVYLICAAYRRNLPEVDDAASRGGWHLNEEDGRILDEMIREAAAMDSRWS</sequence>
<dbReference type="EMBL" id="FN648566">
    <property type="protein sequence ID" value="CBJ49287.1"/>
    <property type="molecule type" value="Genomic_DNA"/>
</dbReference>
<keyword evidence="4" id="KW-1185">Reference proteome</keyword>
<dbReference type="AlphaFoldDB" id="D7FZH7"/>
<dbReference type="EMBL" id="FN649749">
    <property type="protein sequence ID" value="CBJ49287.1"/>
    <property type="molecule type" value="Genomic_DNA"/>
</dbReference>
<dbReference type="InParanoid" id="D7FZH7"/>
<organism evidence="3 4">
    <name type="scientific">Ectocarpus siliculosus</name>
    <name type="common">Brown alga</name>
    <name type="synonym">Conferva siliculosa</name>
    <dbReference type="NCBI Taxonomy" id="2880"/>
    <lineage>
        <taxon>Eukaryota</taxon>
        <taxon>Sar</taxon>
        <taxon>Stramenopiles</taxon>
        <taxon>Ochrophyta</taxon>
        <taxon>PX clade</taxon>
        <taxon>Phaeophyceae</taxon>
        <taxon>Ectocarpales</taxon>
        <taxon>Ectocarpaceae</taxon>
        <taxon>Ectocarpus</taxon>
    </lineage>
</organism>
<feature type="region of interest" description="Disordered" evidence="1">
    <location>
        <begin position="346"/>
        <end position="366"/>
    </location>
</feature>
<feature type="region of interest" description="Disordered" evidence="1">
    <location>
        <begin position="90"/>
        <end position="127"/>
    </location>
</feature>
<evidence type="ECO:0000256" key="2">
    <source>
        <dbReference type="SAM" id="SignalP"/>
    </source>
</evidence>
<evidence type="ECO:0000256" key="1">
    <source>
        <dbReference type="SAM" id="MobiDB-lite"/>
    </source>
</evidence>
<reference evidence="3 4" key="1">
    <citation type="journal article" date="2010" name="Nature">
        <title>The Ectocarpus genome and the independent evolution of multicellularity in brown algae.</title>
        <authorList>
            <person name="Cock J.M."/>
            <person name="Sterck L."/>
            <person name="Rouze P."/>
            <person name="Scornet D."/>
            <person name="Allen A.E."/>
            <person name="Amoutzias G."/>
            <person name="Anthouard V."/>
            <person name="Artiguenave F."/>
            <person name="Aury J.M."/>
            <person name="Badger J.H."/>
            <person name="Beszteri B."/>
            <person name="Billiau K."/>
            <person name="Bonnet E."/>
            <person name="Bothwell J.H."/>
            <person name="Bowler C."/>
            <person name="Boyen C."/>
            <person name="Brownlee C."/>
            <person name="Carrano C.J."/>
            <person name="Charrier B."/>
            <person name="Cho G.Y."/>
            <person name="Coelho S.M."/>
            <person name="Collen J."/>
            <person name="Corre E."/>
            <person name="Da Silva C."/>
            <person name="Delage L."/>
            <person name="Delaroque N."/>
            <person name="Dittami S.M."/>
            <person name="Doulbeau S."/>
            <person name="Elias M."/>
            <person name="Farnham G."/>
            <person name="Gachon C.M."/>
            <person name="Gschloessl B."/>
            <person name="Heesch S."/>
            <person name="Jabbari K."/>
            <person name="Jubin C."/>
            <person name="Kawai H."/>
            <person name="Kimura K."/>
            <person name="Kloareg B."/>
            <person name="Kupper F.C."/>
            <person name="Lang D."/>
            <person name="Le Bail A."/>
            <person name="Leblanc C."/>
            <person name="Lerouge P."/>
            <person name="Lohr M."/>
            <person name="Lopez P.J."/>
            <person name="Martens C."/>
            <person name="Maumus F."/>
            <person name="Michel G."/>
            <person name="Miranda-Saavedra D."/>
            <person name="Morales J."/>
            <person name="Moreau H."/>
            <person name="Motomura T."/>
            <person name="Nagasato C."/>
            <person name="Napoli C.A."/>
            <person name="Nelson D.R."/>
            <person name="Nyvall-Collen P."/>
            <person name="Peters A.F."/>
            <person name="Pommier C."/>
            <person name="Potin P."/>
            <person name="Poulain J."/>
            <person name="Quesneville H."/>
            <person name="Read B."/>
            <person name="Rensing S.A."/>
            <person name="Ritter A."/>
            <person name="Rousvoal S."/>
            <person name="Samanta M."/>
            <person name="Samson G."/>
            <person name="Schroeder D.C."/>
            <person name="Segurens B."/>
            <person name="Strittmatter M."/>
            <person name="Tonon T."/>
            <person name="Tregear J.W."/>
            <person name="Valentin K."/>
            <person name="von Dassow P."/>
            <person name="Yamagishi T."/>
            <person name="Van de Peer Y."/>
            <person name="Wincker P."/>
        </authorList>
    </citation>
    <scope>NUCLEOTIDE SEQUENCE [LARGE SCALE GENOMIC DNA]</scope>
    <source>
        <strain evidence="4">Ec32 / CCAP1310/4</strain>
    </source>
</reference>
<feature type="signal peptide" evidence="2">
    <location>
        <begin position="1"/>
        <end position="23"/>
    </location>
</feature>
<feature type="chain" id="PRO_5003095629" evidence="2">
    <location>
        <begin position="24"/>
        <end position="515"/>
    </location>
</feature>
<proteinExistence type="predicted"/>
<protein>
    <submittedName>
        <fullName evidence="3">Uncharacterized protein</fullName>
    </submittedName>
</protein>